<dbReference type="GO" id="GO:0048046">
    <property type="term" value="C:apoplast"/>
    <property type="evidence" value="ECO:0007669"/>
    <property type="project" value="UniProtKB-SubCell"/>
</dbReference>
<evidence type="ECO:0000313" key="10">
    <source>
        <dbReference type="EMBL" id="KAL2610719.1"/>
    </source>
</evidence>
<keyword evidence="4" id="KW-0325">Glycoprotein</keyword>
<evidence type="ECO:0000256" key="5">
    <source>
        <dbReference type="ARBA" id="ARBA00023295"/>
    </source>
</evidence>
<dbReference type="EMBL" id="JBHFFA010000008">
    <property type="protein sequence ID" value="KAL2610719.1"/>
    <property type="molecule type" value="Genomic_DNA"/>
</dbReference>
<feature type="active site" description="Proton donor" evidence="6">
    <location>
        <position position="102"/>
    </location>
</feature>
<name>A0ABD1XP35_9MARC</name>
<dbReference type="InterPro" id="IPR010713">
    <property type="entry name" value="XET_C"/>
</dbReference>
<evidence type="ECO:0000256" key="4">
    <source>
        <dbReference type="ARBA" id="ARBA00023180"/>
    </source>
</evidence>
<evidence type="ECO:0000256" key="8">
    <source>
        <dbReference type="RuleBase" id="RU361120"/>
    </source>
</evidence>
<organism evidence="10 11">
    <name type="scientific">Riccia fluitans</name>
    <dbReference type="NCBI Taxonomy" id="41844"/>
    <lineage>
        <taxon>Eukaryota</taxon>
        <taxon>Viridiplantae</taxon>
        <taxon>Streptophyta</taxon>
        <taxon>Embryophyta</taxon>
        <taxon>Marchantiophyta</taxon>
        <taxon>Marchantiopsida</taxon>
        <taxon>Marchantiidae</taxon>
        <taxon>Marchantiales</taxon>
        <taxon>Ricciaceae</taxon>
        <taxon>Riccia</taxon>
    </lineage>
</organism>
<evidence type="ECO:0000256" key="2">
    <source>
        <dbReference type="ARBA" id="ARBA00022801"/>
    </source>
</evidence>
<feature type="chain" id="PRO_5044534601" description="Xyloglucan endotransglucosylase/hydrolase" evidence="8">
    <location>
        <begin position="23"/>
        <end position="288"/>
    </location>
</feature>
<keyword evidence="1 8" id="KW-0808">Transferase</keyword>
<dbReference type="SUPFAM" id="SSF49899">
    <property type="entry name" value="Concanavalin A-like lectins/glucanases"/>
    <property type="match status" value="1"/>
</dbReference>
<comment type="similarity">
    <text evidence="8">Belongs to the glycosyl hydrolase 16 family.</text>
</comment>
<dbReference type="Gene3D" id="2.60.120.200">
    <property type="match status" value="1"/>
</dbReference>
<dbReference type="Pfam" id="PF06955">
    <property type="entry name" value="XET_C"/>
    <property type="match status" value="1"/>
</dbReference>
<dbReference type="EC" id="2.4.1.207" evidence="8"/>
<comment type="caution">
    <text evidence="10">The sequence shown here is derived from an EMBL/GenBank/DDBJ whole genome shotgun (WGS) entry which is preliminary data.</text>
</comment>
<accession>A0ABD1XP35</accession>
<keyword evidence="2 8" id="KW-0378">Hydrolase</keyword>
<dbReference type="PANTHER" id="PTHR31062">
    <property type="entry name" value="XYLOGLUCAN ENDOTRANSGLUCOSYLASE/HYDROLASE PROTEIN 8-RELATED"/>
    <property type="match status" value="1"/>
</dbReference>
<dbReference type="Pfam" id="PF00722">
    <property type="entry name" value="Glyco_hydro_16"/>
    <property type="match status" value="1"/>
</dbReference>
<gene>
    <name evidence="10" type="ORF">R1flu_029292</name>
</gene>
<keyword evidence="8" id="KW-0134">Cell wall</keyword>
<keyword evidence="8" id="KW-0961">Cell wall biogenesis/degradation</keyword>
<dbReference type="GO" id="GO:0071555">
    <property type="term" value="P:cell wall organization"/>
    <property type="evidence" value="ECO:0007669"/>
    <property type="project" value="UniProtKB-KW"/>
</dbReference>
<dbReference type="InterPro" id="IPR000757">
    <property type="entry name" value="Beta-glucanase-like"/>
</dbReference>
<keyword evidence="8" id="KW-0052">Apoplast</keyword>
<feature type="active site" description="Nucleophile" evidence="6">
    <location>
        <position position="98"/>
    </location>
</feature>
<evidence type="ECO:0000256" key="6">
    <source>
        <dbReference type="PIRSR" id="PIRSR005604-1"/>
    </source>
</evidence>
<evidence type="ECO:0000256" key="1">
    <source>
        <dbReference type="ARBA" id="ARBA00022679"/>
    </source>
</evidence>
<dbReference type="PROSITE" id="PS01034">
    <property type="entry name" value="GH16_1"/>
    <property type="match status" value="1"/>
</dbReference>
<dbReference type="Proteomes" id="UP001605036">
    <property type="component" value="Unassembled WGS sequence"/>
</dbReference>
<feature type="signal peptide" evidence="8">
    <location>
        <begin position="1"/>
        <end position="22"/>
    </location>
</feature>
<dbReference type="InterPro" id="IPR044791">
    <property type="entry name" value="Beta-glucanase/XTH"/>
</dbReference>
<feature type="domain" description="GH16" evidence="9">
    <location>
        <begin position="1"/>
        <end position="210"/>
    </location>
</feature>
<dbReference type="PROSITE" id="PS51762">
    <property type="entry name" value="GH16_2"/>
    <property type="match status" value="1"/>
</dbReference>
<dbReference type="InterPro" id="IPR008263">
    <property type="entry name" value="GH16_AS"/>
</dbReference>
<reference evidence="10 11" key="1">
    <citation type="submission" date="2024-09" db="EMBL/GenBank/DDBJ databases">
        <title>Chromosome-scale assembly of Riccia fluitans.</title>
        <authorList>
            <person name="Paukszto L."/>
            <person name="Sawicki J."/>
            <person name="Karawczyk K."/>
            <person name="Piernik-Szablinska J."/>
            <person name="Szczecinska M."/>
            <person name="Mazdziarz M."/>
        </authorList>
    </citation>
    <scope>NUCLEOTIDE SEQUENCE [LARGE SCALE GENOMIC DNA]</scope>
    <source>
        <strain evidence="10">Rf_01</strain>
        <tissue evidence="10">Aerial parts of the thallus</tissue>
    </source>
</reference>
<proteinExistence type="inferred from homology"/>
<dbReference type="AlphaFoldDB" id="A0ABD1XP35"/>
<dbReference type="InterPro" id="IPR013320">
    <property type="entry name" value="ConA-like_dom_sf"/>
</dbReference>
<protein>
    <recommendedName>
        <fullName evidence="8">Xyloglucan endotransglucosylase/hydrolase</fullName>
        <ecNumber evidence="8">2.4.1.207</ecNumber>
    </recommendedName>
</protein>
<keyword evidence="5 8" id="KW-0326">Glycosidase</keyword>
<sequence>MAGSRGALVVFIALVLLGAVSAGFYDDYKIIWGAQNVAANDALGEVKLSMTENIGASFATKDPYLYGAFSVKYKLVPGNSAGTVTAFYLHSDDARQDEIDFEFLGNSSGEPYLMHTNIFVNGKGGREAQFFLWFDPTADFHNYTIVWNQKQVIWLVDDVPVRVHRNIHPSLYPRTKPMYVHGTLFEASTWATRKGAVPIDWTQAPFQVNYRDFTYRACKVYNGNTLNCRMNVHQNPWERPEFQSLSTYQKQQLRNVRAKYMTYDYCTDKTRYTSPPMECSANAMAWAL</sequence>
<keyword evidence="11" id="KW-1185">Reference proteome</keyword>
<evidence type="ECO:0000256" key="3">
    <source>
        <dbReference type="ARBA" id="ARBA00023157"/>
    </source>
</evidence>
<dbReference type="InterPro" id="IPR016455">
    <property type="entry name" value="XTH"/>
</dbReference>
<comment type="subcellular location">
    <subcellularLocation>
        <location evidence="8">Secreted</location>
        <location evidence="8">Cell wall</location>
    </subcellularLocation>
    <subcellularLocation>
        <location evidence="8">Secreted</location>
        <location evidence="8">Extracellular space</location>
        <location evidence="8">Apoplast</location>
    </subcellularLocation>
</comment>
<evidence type="ECO:0000256" key="7">
    <source>
        <dbReference type="PIRSR" id="PIRSR005604-2"/>
    </source>
</evidence>
<evidence type="ECO:0000313" key="11">
    <source>
        <dbReference type="Proteomes" id="UP001605036"/>
    </source>
</evidence>
<comment type="PTM">
    <text evidence="8">Contains at least one intrachain disulfide bond essential for its enzymatic activity.</text>
</comment>
<comment type="function">
    <text evidence="8">Catalyzes xyloglucan endohydrolysis (XEH) and/or endotransglycosylation (XET). Cleaves and religates xyloglucan polymers, an essential constituent of the primary cell wall, and thereby participates in cell wall construction of growing tissues.</text>
</comment>
<dbReference type="GO" id="GO:0016762">
    <property type="term" value="F:xyloglucan:xyloglucosyl transferase activity"/>
    <property type="evidence" value="ECO:0007669"/>
    <property type="project" value="UniProtKB-EC"/>
</dbReference>
<dbReference type="GO" id="GO:0016798">
    <property type="term" value="F:hydrolase activity, acting on glycosyl bonds"/>
    <property type="evidence" value="ECO:0007669"/>
    <property type="project" value="UniProtKB-KW"/>
</dbReference>
<keyword evidence="8" id="KW-0964">Secreted</keyword>
<evidence type="ECO:0000259" key="9">
    <source>
        <dbReference type="PROSITE" id="PS51762"/>
    </source>
</evidence>
<keyword evidence="8" id="KW-0732">Signal</keyword>
<feature type="glycosylation site" description="N-linked (GlcNAc...) asparagine" evidence="7">
    <location>
        <position position="106"/>
    </location>
</feature>
<keyword evidence="3" id="KW-1015">Disulfide bond</keyword>
<dbReference type="CDD" id="cd02176">
    <property type="entry name" value="GH16_XET"/>
    <property type="match status" value="1"/>
</dbReference>
<dbReference type="PIRSF" id="PIRSF005604">
    <property type="entry name" value="XET"/>
    <property type="match status" value="1"/>
</dbReference>